<evidence type="ECO:0000256" key="3">
    <source>
        <dbReference type="ARBA" id="ARBA00022729"/>
    </source>
</evidence>
<reference evidence="9 10" key="1">
    <citation type="submission" date="2023-02" db="EMBL/GenBank/DDBJ databases">
        <title>Genome sequence of Lacticaseibacillus sp. KACC 23028.</title>
        <authorList>
            <person name="Kim S."/>
            <person name="Heo J."/>
            <person name="Kwon S.-W."/>
        </authorList>
    </citation>
    <scope>NUCLEOTIDE SEQUENCE [LARGE SCALE GENOMIC DNA]</scope>
    <source>
        <strain evidence="9 10">KACC 23028</strain>
    </source>
</reference>
<dbReference type="Pfam" id="PF00746">
    <property type="entry name" value="Gram_pos_anchor"/>
    <property type="match status" value="1"/>
</dbReference>
<dbReference type="Proteomes" id="UP001220377">
    <property type="component" value="Chromosome"/>
</dbReference>
<accession>A0ABY7WQZ7</accession>
<evidence type="ECO:0000313" key="9">
    <source>
        <dbReference type="EMBL" id="WDF82531.1"/>
    </source>
</evidence>
<feature type="region of interest" description="Disordered" evidence="5">
    <location>
        <begin position="343"/>
        <end position="432"/>
    </location>
</feature>
<feature type="compositionally biased region" description="Low complexity" evidence="5">
    <location>
        <begin position="46"/>
        <end position="78"/>
    </location>
</feature>
<keyword evidence="6" id="KW-0472">Membrane</keyword>
<feature type="compositionally biased region" description="Low complexity" evidence="5">
    <location>
        <begin position="94"/>
        <end position="109"/>
    </location>
</feature>
<evidence type="ECO:0000256" key="5">
    <source>
        <dbReference type="SAM" id="MobiDB-lite"/>
    </source>
</evidence>
<dbReference type="InterPro" id="IPR019931">
    <property type="entry name" value="LPXTG_anchor"/>
</dbReference>
<dbReference type="RefSeq" id="WP_274260052.1">
    <property type="nucleotide sequence ID" value="NZ_CP117884.1"/>
</dbReference>
<keyword evidence="3 7" id="KW-0732">Signal</keyword>
<evidence type="ECO:0000256" key="7">
    <source>
        <dbReference type="SAM" id="SignalP"/>
    </source>
</evidence>
<name>A0ABY7WQZ7_9LACO</name>
<feature type="compositionally biased region" description="Polar residues" evidence="5">
    <location>
        <begin position="416"/>
        <end position="432"/>
    </location>
</feature>
<dbReference type="Pfam" id="PF19258">
    <property type="entry name" value="KxYKxGKxW_sig"/>
    <property type="match status" value="1"/>
</dbReference>
<feature type="signal peptide" evidence="7">
    <location>
        <begin position="1"/>
        <end position="41"/>
    </location>
</feature>
<feature type="region of interest" description="Disordered" evidence="5">
    <location>
        <begin position="45"/>
        <end position="133"/>
    </location>
</feature>
<dbReference type="PROSITE" id="PS50847">
    <property type="entry name" value="GRAM_POS_ANCHORING"/>
    <property type="match status" value="1"/>
</dbReference>
<evidence type="ECO:0000259" key="8">
    <source>
        <dbReference type="PROSITE" id="PS50847"/>
    </source>
</evidence>
<dbReference type="EMBL" id="CP117884">
    <property type="protein sequence ID" value="WDF82531.1"/>
    <property type="molecule type" value="Genomic_DNA"/>
</dbReference>
<gene>
    <name evidence="9" type="ORF">PQ472_11655</name>
</gene>
<sequence length="502" mass="50860">MMMNEKKHFKMYKAGRRWIVAAVAVATVMSTGALSTQIAFAGGNEPTSAGTTQQTGTQQQGATTSTPTSGTNVVTTTPSPAPAPAPAPTPAPTAPATVSAATTTAAKAAGVVGTDNSGNVPATATDDHSSSIALGNNGVSVGTWLSAKGTTGQESVSQTPNYADDPKETIKKGYSAVNPNAKDMTVHFAIANDTDAAITPARVQFFLPFDAATATPKPGTVIIVPSGSFDDFIDQLSTVQNATVKFSFTPYAGPSTSLADAEAEVAQNHGDWSNLAGVQMDFTVLDPGTNLEFVVPVKVTNAATATKNPSGFAQTQINNFGPNYEYWGGVNSRYFVIDPNAPTTLTNGGGTTPTNPNNGGGTTTPVNPGNGGTTTPDDGNTTVPTTPTLPDADGNSGQTSDHGTLPDTFGGGNANGQGTTKVTHSQSGTQVSDNQVILPVTGGKTVAAAEHVAAKPATSQTNPKQATLPQTGDAHDTLLSVMGAALAGIVGVFGLSYKTRDN</sequence>
<evidence type="ECO:0000256" key="2">
    <source>
        <dbReference type="ARBA" id="ARBA00022525"/>
    </source>
</evidence>
<dbReference type="InterPro" id="IPR022263">
    <property type="entry name" value="KxYKxGKxW"/>
</dbReference>
<keyword evidence="10" id="KW-1185">Reference proteome</keyword>
<evidence type="ECO:0000256" key="6">
    <source>
        <dbReference type="SAM" id="Phobius"/>
    </source>
</evidence>
<keyword evidence="1" id="KW-0134">Cell wall</keyword>
<feature type="compositionally biased region" description="Low complexity" evidence="5">
    <location>
        <begin position="343"/>
        <end position="390"/>
    </location>
</feature>
<organism evidence="9 10">
    <name type="scientific">Lacticaseibacillus pabuli</name>
    <dbReference type="NCBI Taxonomy" id="3025672"/>
    <lineage>
        <taxon>Bacteria</taxon>
        <taxon>Bacillati</taxon>
        <taxon>Bacillota</taxon>
        <taxon>Bacilli</taxon>
        <taxon>Lactobacillales</taxon>
        <taxon>Lactobacillaceae</taxon>
        <taxon>Lacticaseibacillus</taxon>
    </lineage>
</organism>
<feature type="domain" description="Gram-positive cocci surface proteins LPxTG" evidence="8">
    <location>
        <begin position="468"/>
        <end position="502"/>
    </location>
</feature>
<feature type="transmembrane region" description="Helical" evidence="6">
    <location>
        <begin position="478"/>
        <end position="497"/>
    </location>
</feature>
<feature type="compositionally biased region" description="Pro residues" evidence="5">
    <location>
        <begin position="79"/>
        <end position="93"/>
    </location>
</feature>
<evidence type="ECO:0000256" key="1">
    <source>
        <dbReference type="ARBA" id="ARBA00022512"/>
    </source>
</evidence>
<feature type="chain" id="PRO_5045544187" evidence="7">
    <location>
        <begin position="42"/>
        <end position="502"/>
    </location>
</feature>
<keyword evidence="6" id="KW-0812">Transmembrane</keyword>
<protein>
    <submittedName>
        <fullName evidence="9">KxYKxGKxW signal peptide domain-containing protein</fullName>
    </submittedName>
</protein>
<keyword evidence="4" id="KW-0572">Peptidoglycan-anchor</keyword>
<evidence type="ECO:0000256" key="4">
    <source>
        <dbReference type="ARBA" id="ARBA00023088"/>
    </source>
</evidence>
<dbReference type="NCBIfam" id="TIGR03715">
    <property type="entry name" value="KxYKxGKxW"/>
    <property type="match status" value="1"/>
</dbReference>
<evidence type="ECO:0000313" key="10">
    <source>
        <dbReference type="Proteomes" id="UP001220377"/>
    </source>
</evidence>
<dbReference type="NCBIfam" id="TIGR01167">
    <property type="entry name" value="LPXTG_anchor"/>
    <property type="match status" value="1"/>
</dbReference>
<keyword evidence="6" id="KW-1133">Transmembrane helix</keyword>
<keyword evidence="2" id="KW-0964">Secreted</keyword>
<proteinExistence type="predicted"/>